<comment type="pathway">
    <text evidence="3">Amino-acid biosynthesis; S-adenosyl-L-methionine biosynthesis; S-adenosyl-L-methionine from L-methionine: step 1/1.</text>
</comment>
<protein>
    <recommendedName>
        <fullName evidence="5">methionine adenosyltransferase</fullName>
        <ecNumber evidence="5">2.5.1.6</ecNumber>
    </recommendedName>
</protein>
<dbReference type="SUPFAM" id="SSF55973">
    <property type="entry name" value="S-adenosylmethionine synthetase"/>
    <property type="match status" value="3"/>
</dbReference>
<dbReference type="Pfam" id="PF02773">
    <property type="entry name" value="S-AdoMet_synt_C"/>
    <property type="match status" value="1"/>
</dbReference>
<organism evidence="16">
    <name type="scientific">marine metagenome</name>
    <dbReference type="NCBI Taxonomy" id="408172"/>
    <lineage>
        <taxon>unclassified sequences</taxon>
        <taxon>metagenomes</taxon>
        <taxon>ecological metagenomes</taxon>
    </lineage>
</organism>
<proteinExistence type="inferred from homology"/>
<keyword evidence="7" id="KW-0808">Transferase</keyword>
<comment type="cofactor">
    <cofactor evidence="1">
        <name>Mg(2+)</name>
        <dbReference type="ChEBI" id="CHEBI:18420"/>
    </cofactor>
</comment>
<dbReference type="CDD" id="cd18079">
    <property type="entry name" value="S-AdoMet_synt"/>
    <property type="match status" value="1"/>
</dbReference>
<dbReference type="InterPro" id="IPR022628">
    <property type="entry name" value="S-AdoMet_synt_N"/>
</dbReference>
<dbReference type="EMBL" id="UINC01006727">
    <property type="protein sequence ID" value="SVA29276.1"/>
    <property type="molecule type" value="Genomic_DNA"/>
</dbReference>
<dbReference type="InterPro" id="IPR022629">
    <property type="entry name" value="S-AdoMet_synt_central"/>
</dbReference>
<dbReference type="GO" id="GO:0006730">
    <property type="term" value="P:one-carbon metabolic process"/>
    <property type="evidence" value="ECO:0007669"/>
    <property type="project" value="UniProtKB-KW"/>
</dbReference>
<comment type="cofactor">
    <cofactor evidence="2">
        <name>K(+)</name>
        <dbReference type="ChEBI" id="CHEBI:29103"/>
    </cofactor>
</comment>
<evidence type="ECO:0000256" key="10">
    <source>
        <dbReference type="ARBA" id="ARBA00022840"/>
    </source>
</evidence>
<evidence type="ECO:0000256" key="6">
    <source>
        <dbReference type="ARBA" id="ARBA00022563"/>
    </source>
</evidence>
<dbReference type="InterPro" id="IPR022631">
    <property type="entry name" value="ADOMET_SYNTHASE_CS"/>
</dbReference>
<evidence type="ECO:0000256" key="4">
    <source>
        <dbReference type="ARBA" id="ARBA00009685"/>
    </source>
</evidence>
<dbReference type="GO" id="GO:0006556">
    <property type="term" value="P:S-adenosylmethionine biosynthetic process"/>
    <property type="evidence" value="ECO:0007669"/>
    <property type="project" value="UniProtKB-UniPathway"/>
</dbReference>
<evidence type="ECO:0000256" key="1">
    <source>
        <dbReference type="ARBA" id="ARBA00001946"/>
    </source>
</evidence>
<evidence type="ECO:0000259" key="13">
    <source>
        <dbReference type="Pfam" id="PF00438"/>
    </source>
</evidence>
<dbReference type="Pfam" id="PF02772">
    <property type="entry name" value="S-AdoMet_synt_M"/>
    <property type="match status" value="1"/>
</dbReference>
<dbReference type="AlphaFoldDB" id="A0A381UM86"/>
<evidence type="ECO:0000256" key="2">
    <source>
        <dbReference type="ARBA" id="ARBA00001958"/>
    </source>
</evidence>
<dbReference type="InterPro" id="IPR022630">
    <property type="entry name" value="S-AdoMet_synt_C"/>
</dbReference>
<dbReference type="PIRSF" id="PIRSF000497">
    <property type="entry name" value="MAT"/>
    <property type="match status" value="1"/>
</dbReference>
<sequence length="422" mass="45879">MSDFLPPIITAESVTAGHPDKLCDSISDAILDACLTIDPEARVAVETLVKGMSGEAAIVLAGEVSLNGRTPDYEAIARQTAASIGYTDHSIGMDATSRTRCKVHTYITTQSEFISQGVDGDMDSQGAGDQGIMFGYACNETEDTPELAGRYFPIAAALSQRLTRRLDIIRRTEKIPWMRPDGKSQVSVRLDERRMHEGDGTRAPQHVSDVVIAVQHARDAGGLPDEDAQREFIRDTVWEEVVKHAIPERWLDGFDTNNFIVNGTGSFPDPGGPYSDAGLTGRKIIVDTYGGGKHGGGAFSGKDPSKVDRSAAYNARWAAKHVVAAGLADRCEIQVSYVIGRAQPIGLLANTFGTGTISDLELSNRILNVFDWRPAGMIRDLDLKRPIYLVTASGGHFGRSPTDDGHFPWERIHEERIEALQS</sequence>
<accession>A0A381UM86</accession>
<evidence type="ECO:0000256" key="7">
    <source>
        <dbReference type="ARBA" id="ARBA00022679"/>
    </source>
</evidence>
<dbReference type="InterPro" id="IPR022636">
    <property type="entry name" value="S-AdoMet_synthetase_sfam"/>
</dbReference>
<dbReference type="PROSITE" id="PS00377">
    <property type="entry name" value="ADOMET_SYNTHASE_2"/>
    <property type="match status" value="1"/>
</dbReference>
<keyword evidence="10" id="KW-0067">ATP-binding</keyword>
<feature type="domain" description="S-adenosylmethionine synthetase C-terminal" evidence="15">
    <location>
        <begin position="271"/>
        <end position="411"/>
    </location>
</feature>
<evidence type="ECO:0000256" key="3">
    <source>
        <dbReference type="ARBA" id="ARBA00005224"/>
    </source>
</evidence>
<evidence type="ECO:0000256" key="9">
    <source>
        <dbReference type="ARBA" id="ARBA00022741"/>
    </source>
</evidence>
<keyword evidence="6" id="KW-0554">One-carbon metabolism</keyword>
<dbReference type="PROSITE" id="PS00376">
    <property type="entry name" value="ADOMET_SYNTHASE_1"/>
    <property type="match status" value="1"/>
</dbReference>
<evidence type="ECO:0000256" key="8">
    <source>
        <dbReference type="ARBA" id="ARBA00022723"/>
    </source>
</evidence>
<evidence type="ECO:0000259" key="15">
    <source>
        <dbReference type="Pfam" id="PF02773"/>
    </source>
</evidence>
<keyword evidence="9" id="KW-0547">Nucleotide-binding</keyword>
<gene>
    <name evidence="16" type="ORF">METZ01_LOCUS82130</name>
</gene>
<dbReference type="PANTHER" id="PTHR11964">
    <property type="entry name" value="S-ADENOSYLMETHIONINE SYNTHETASE"/>
    <property type="match status" value="1"/>
</dbReference>
<evidence type="ECO:0000259" key="14">
    <source>
        <dbReference type="Pfam" id="PF02772"/>
    </source>
</evidence>
<keyword evidence="8" id="KW-0479">Metal-binding</keyword>
<dbReference type="GO" id="GO:0005524">
    <property type="term" value="F:ATP binding"/>
    <property type="evidence" value="ECO:0007669"/>
    <property type="project" value="UniProtKB-KW"/>
</dbReference>
<dbReference type="EC" id="2.5.1.6" evidence="5"/>
<evidence type="ECO:0000256" key="12">
    <source>
        <dbReference type="ARBA" id="ARBA00022958"/>
    </source>
</evidence>
<dbReference type="GO" id="GO:0046872">
    <property type="term" value="F:metal ion binding"/>
    <property type="evidence" value="ECO:0007669"/>
    <property type="project" value="UniProtKB-KW"/>
</dbReference>
<dbReference type="GO" id="GO:0004478">
    <property type="term" value="F:methionine adenosyltransferase activity"/>
    <property type="evidence" value="ECO:0007669"/>
    <property type="project" value="UniProtKB-EC"/>
</dbReference>
<keyword evidence="11" id="KW-0460">Magnesium</keyword>
<dbReference type="Pfam" id="PF00438">
    <property type="entry name" value="S-AdoMet_synt_N"/>
    <property type="match status" value="1"/>
</dbReference>
<keyword evidence="12" id="KW-0630">Potassium</keyword>
<reference evidence="16" key="1">
    <citation type="submission" date="2018-05" db="EMBL/GenBank/DDBJ databases">
        <authorList>
            <person name="Lanie J.A."/>
            <person name="Ng W.-L."/>
            <person name="Kazmierczak K.M."/>
            <person name="Andrzejewski T.M."/>
            <person name="Davidsen T.M."/>
            <person name="Wayne K.J."/>
            <person name="Tettelin H."/>
            <person name="Glass J.I."/>
            <person name="Rusch D."/>
            <person name="Podicherti R."/>
            <person name="Tsui H.-C.T."/>
            <person name="Winkler M.E."/>
        </authorList>
    </citation>
    <scope>NUCLEOTIDE SEQUENCE</scope>
</reference>
<feature type="domain" description="S-adenosylmethionine synthetase N-terminal" evidence="13">
    <location>
        <begin position="8"/>
        <end position="111"/>
    </location>
</feature>
<dbReference type="UniPathway" id="UPA00315">
    <property type="reaction ID" value="UER00080"/>
</dbReference>
<feature type="domain" description="S-adenosylmethionine synthetase central" evidence="14">
    <location>
        <begin position="125"/>
        <end position="267"/>
    </location>
</feature>
<comment type="similarity">
    <text evidence="4">Belongs to the AdoMet synthase family.</text>
</comment>
<name>A0A381UM86_9ZZZZ</name>
<evidence type="ECO:0000256" key="5">
    <source>
        <dbReference type="ARBA" id="ARBA00012828"/>
    </source>
</evidence>
<dbReference type="Gene3D" id="3.30.300.10">
    <property type="match status" value="3"/>
</dbReference>
<evidence type="ECO:0000256" key="11">
    <source>
        <dbReference type="ARBA" id="ARBA00022842"/>
    </source>
</evidence>
<dbReference type="InterPro" id="IPR002133">
    <property type="entry name" value="S-AdoMet_synthetase"/>
</dbReference>
<evidence type="ECO:0000313" key="16">
    <source>
        <dbReference type="EMBL" id="SVA29276.1"/>
    </source>
</evidence>
<dbReference type="NCBIfam" id="TIGR01034">
    <property type="entry name" value="metK"/>
    <property type="match status" value="1"/>
</dbReference>